<dbReference type="Proteomes" id="UP001519345">
    <property type="component" value="Unassembled WGS sequence"/>
</dbReference>
<evidence type="ECO:0008006" key="3">
    <source>
        <dbReference type="Google" id="ProtNLM"/>
    </source>
</evidence>
<name>A0ABS4ILM5_9BACI</name>
<keyword evidence="2" id="KW-1185">Reference proteome</keyword>
<proteinExistence type="predicted"/>
<dbReference type="RefSeq" id="WP_209464265.1">
    <property type="nucleotide sequence ID" value="NZ_CP110224.1"/>
</dbReference>
<evidence type="ECO:0000313" key="1">
    <source>
        <dbReference type="EMBL" id="MBP1971196.1"/>
    </source>
</evidence>
<sequence>MSKKTYYYVTGNTASGFINVLPTNVKDFNHVVILNHPSYTLKTAVISELIKEYEFEYDLEVLKSSIAGEFLDGVIIREKSLAVVVDTIATPDVKGAIELDLSLFAQEDFILTDERMKMKNKYEEQVKAAYDNFHIGLKIHDGLEEIFISQMNFDHANQLAEKLITILLGSVAVKDRPTQTFHRLFGTNTADGIVNVVPHLTEFIYNVYHIKGRAGTGKSTFMKKIVEACENHGLDVELYYCSFDPNSIDMVLVRELDFCIFDSTDPHEFFPQRKGEVIIDLYEEAVTPGTDEKFAEEIHKLNTAYKSFMKRGISDLKIAGEHLRNMEKVYNVVEKDVKQVTGFITTNIAE</sequence>
<dbReference type="EMBL" id="JAGGKX010000022">
    <property type="protein sequence ID" value="MBP1971196.1"/>
    <property type="molecule type" value="Genomic_DNA"/>
</dbReference>
<protein>
    <recommendedName>
        <fullName evidence="3">Nucleotide kinase</fullName>
    </recommendedName>
</protein>
<reference evidence="1 2" key="1">
    <citation type="submission" date="2021-03" db="EMBL/GenBank/DDBJ databases">
        <title>Genomic Encyclopedia of Type Strains, Phase IV (KMG-IV): sequencing the most valuable type-strain genomes for metagenomic binning, comparative biology and taxonomic classification.</title>
        <authorList>
            <person name="Goeker M."/>
        </authorList>
    </citation>
    <scope>NUCLEOTIDE SEQUENCE [LARGE SCALE GENOMIC DNA]</scope>
    <source>
        <strain evidence="1 2">DSM 25609</strain>
    </source>
</reference>
<evidence type="ECO:0000313" key="2">
    <source>
        <dbReference type="Proteomes" id="UP001519345"/>
    </source>
</evidence>
<accession>A0ABS4ILM5</accession>
<organism evidence="1 2">
    <name type="scientific">Virgibacillus natechei</name>
    <dbReference type="NCBI Taxonomy" id="1216297"/>
    <lineage>
        <taxon>Bacteria</taxon>
        <taxon>Bacillati</taxon>
        <taxon>Bacillota</taxon>
        <taxon>Bacilli</taxon>
        <taxon>Bacillales</taxon>
        <taxon>Bacillaceae</taxon>
        <taxon>Virgibacillus</taxon>
    </lineage>
</organism>
<gene>
    <name evidence="1" type="ORF">J2Z83_003335</name>
</gene>
<comment type="caution">
    <text evidence="1">The sequence shown here is derived from an EMBL/GenBank/DDBJ whole genome shotgun (WGS) entry which is preliminary data.</text>
</comment>